<reference evidence="11 12" key="2">
    <citation type="journal article" date="2016" name="Genome Announc.">
        <title>Draft Genome Sequence of the N2-Fixing Cyanobacterium Nostoc piscinale CENA21, Isolated from the Brazilian Amazon Floodplain.</title>
        <authorList>
            <person name="Leao T."/>
            <person name="Guimaraes P.I."/>
            <person name="de Melo A.G."/>
            <person name="Ramos R.T."/>
            <person name="Leao P.N."/>
            <person name="Silva A."/>
            <person name="Fiore M.F."/>
            <person name="Schneider M.P."/>
        </authorList>
    </citation>
    <scope>NUCLEOTIDE SEQUENCE [LARGE SCALE GENOMIC DNA]</scope>
    <source>
        <strain evidence="11 12">CENA21</strain>
    </source>
</reference>
<dbReference type="STRING" id="224013.ACX27_04540"/>
<dbReference type="RefSeq" id="WP_062289035.1">
    <property type="nucleotide sequence ID" value="NZ_CP012036.1"/>
</dbReference>
<dbReference type="PANTHER" id="PTHR43867:SF2">
    <property type="entry name" value="CELLULOSE SYNTHASE CATALYTIC SUBUNIT A [UDP-FORMING]"/>
    <property type="match status" value="1"/>
</dbReference>
<protein>
    <submittedName>
        <fullName evidence="11">UDP-glucose-beta-D-glucan glucosyltransferase</fullName>
    </submittedName>
</protein>
<evidence type="ECO:0000313" key="12">
    <source>
        <dbReference type="Proteomes" id="UP000062645"/>
    </source>
</evidence>
<evidence type="ECO:0000256" key="8">
    <source>
        <dbReference type="ARBA" id="ARBA00023136"/>
    </source>
</evidence>
<evidence type="ECO:0000256" key="5">
    <source>
        <dbReference type="ARBA" id="ARBA00022679"/>
    </source>
</evidence>
<feature type="domain" description="PilZ" evidence="10">
    <location>
        <begin position="622"/>
        <end position="718"/>
    </location>
</feature>
<evidence type="ECO:0000256" key="4">
    <source>
        <dbReference type="ARBA" id="ARBA00022676"/>
    </source>
</evidence>
<keyword evidence="5 11" id="KW-0808">Transferase</keyword>
<dbReference type="Pfam" id="PF07238">
    <property type="entry name" value="PilZ"/>
    <property type="match status" value="1"/>
</dbReference>
<evidence type="ECO:0000256" key="1">
    <source>
        <dbReference type="ARBA" id="ARBA00004127"/>
    </source>
</evidence>
<accession>A0A0M4TIC9</accession>
<feature type="transmembrane region" description="Helical" evidence="9">
    <location>
        <begin position="444"/>
        <end position="466"/>
    </location>
</feature>
<name>A0A0M4TIC9_9NOSO</name>
<dbReference type="InterPro" id="IPR029044">
    <property type="entry name" value="Nucleotide-diphossugar_trans"/>
</dbReference>
<proteinExistence type="predicted"/>
<evidence type="ECO:0000256" key="3">
    <source>
        <dbReference type="ARBA" id="ARBA00022519"/>
    </source>
</evidence>
<feature type="transmembrane region" description="Helical" evidence="9">
    <location>
        <begin position="85"/>
        <end position="103"/>
    </location>
</feature>
<feature type="transmembrane region" description="Helical" evidence="9">
    <location>
        <begin position="591"/>
        <end position="615"/>
    </location>
</feature>
<evidence type="ECO:0000256" key="7">
    <source>
        <dbReference type="ARBA" id="ARBA00022989"/>
    </source>
</evidence>
<reference evidence="12" key="1">
    <citation type="submission" date="2015-07" db="EMBL/GenBank/DDBJ databases">
        <title>Genome Of Nitrogen-Fixing Cyanobacterium Nostoc piscinale CENA21 From Solimoes/Amazon River Floodplain Sediments And Comparative Genomics To Uncover Biosynthetic Natural Products Potential.</title>
        <authorList>
            <person name="Leao T.F."/>
            <person name="Leao P.N."/>
            <person name="Guimaraes P.I."/>
            <person name="de Melo A.G.C."/>
            <person name="Ramos R.T.J."/>
            <person name="Silva A."/>
            <person name="Fiore M.F."/>
            <person name="Schneider M.P.C."/>
        </authorList>
    </citation>
    <scope>NUCLEOTIDE SEQUENCE [LARGE SCALE GENOMIC DNA]</scope>
    <source>
        <strain evidence="12">CENA21</strain>
    </source>
</reference>
<keyword evidence="4" id="KW-0328">Glycosyltransferase</keyword>
<dbReference type="GO" id="GO:0012505">
    <property type="term" value="C:endomembrane system"/>
    <property type="evidence" value="ECO:0007669"/>
    <property type="project" value="UniProtKB-SubCell"/>
</dbReference>
<dbReference type="GO" id="GO:0005886">
    <property type="term" value="C:plasma membrane"/>
    <property type="evidence" value="ECO:0007669"/>
    <property type="project" value="UniProtKB-SubCell"/>
</dbReference>
<gene>
    <name evidence="11" type="ORF">ACX27_04540</name>
</gene>
<dbReference type="AlphaFoldDB" id="A0A0M4TIC9"/>
<evidence type="ECO:0000256" key="2">
    <source>
        <dbReference type="ARBA" id="ARBA00022475"/>
    </source>
</evidence>
<dbReference type="Proteomes" id="UP000062645">
    <property type="component" value="Chromosome"/>
</dbReference>
<evidence type="ECO:0000256" key="9">
    <source>
        <dbReference type="SAM" id="Phobius"/>
    </source>
</evidence>
<dbReference type="Pfam" id="PF13641">
    <property type="entry name" value="Glyco_tranf_2_3"/>
    <property type="match status" value="1"/>
</dbReference>
<evidence type="ECO:0000313" key="11">
    <source>
        <dbReference type="EMBL" id="ALF52286.1"/>
    </source>
</evidence>
<sequence length="764" mass="86372">MQKHELARVNLLNRGEKNNDDLITQRVLLFRLVAFILLSIVILSGLVVAGWFAGEMTINQFFAQIYTWQMNPPMWLEAPMIHNKYLLSLTLALLVTMFAVMKLSPQPRVWSQRLVVGILIILTVRYLLWRSLSTFNLADPLNGTISLSLFALEIVMISSSLIELFLMLNIKERHREADEKSLAVINGEFTPSVDIFIPTYNEPEYIVRRTIMGCQALNYPQKNIYLLDDNRRTEMGELAVELGCNYISRPNNQHAKAGNLNNALTQTSGELIAVFDADFVPTTNFLLRTVGFFQDETIAIVQTPQSFYNADPVARNLGLENILTPDEEVFHRHVQSVRDNVESAICAGTSFVMRRAALEKTGGFVTESLSEDYFTGVNLAAYGYRIIYLNELLSAGLAAENIAAYATQRLRWAQGTLQGLFIQSNPLILPGLTLTQRLAHLGGFLSWFANVARISFLLMPLAYSFLGVIPIRANLPELIYFWLPLYVVNLAVFAWLNKYSRSAFLSDIYFLVLCFPVAWTVIQSLLRPFGKGFKVTPKGLSSDHYTFNWKLALPLIILFIATAISLWQNLCMSVLKQMIATQTPAMADQTVGVGVGWLWSIYNLIMIGSAILVFLDAPKTDKFEWFDLRRVVELKIGSESFWGVTTMMSEIGAEIALTQQPPIDLLVGQTVQVKIAEENLQLTAGVVHQGFANEFPIIRLHFELINISQHRHLVEILFCRPGQWKRQNAPGELISLWLILRILLKPRFIFNRKIDVSPVVVAKV</sequence>
<keyword evidence="7 9" id="KW-1133">Transmembrane helix</keyword>
<dbReference type="InterPro" id="IPR050321">
    <property type="entry name" value="Glycosyltr_2/OpgH_subfam"/>
</dbReference>
<dbReference type="OrthoDB" id="9766299at2"/>
<dbReference type="PRINTS" id="PR01439">
    <property type="entry name" value="CELLSNTHASEA"/>
</dbReference>
<feature type="transmembrane region" description="Helical" evidence="9">
    <location>
        <begin position="110"/>
        <end position="129"/>
    </location>
</feature>
<keyword evidence="6 9" id="KW-0812">Transmembrane</keyword>
<feature type="transmembrane region" description="Helical" evidence="9">
    <location>
        <begin position="478"/>
        <end position="496"/>
    </location>
</feature>
<organism evidence="11 12">
    <name type="scientific">Nostoc piscinale CENA21</name>
    <dbReference type="NCBI Taxonomy" id="224013"/>
    <lineage>
        <taxon>Bacteria</taxon>
        <taxon>Bacillati</taxon>
        <taxon>Cyanobacteriota</taxon>
        <taxon>Cyanophyceae</taxon>
        <taxon>Nostocales</taxon>
        <taxon>Nostocaceae</taxon>
        <taxon>Nostoc</taxon>
    </lineage>
</organism>
<feature type="transmembrane region" description="Helical" evidence="9">
    <location>
        <begin position="149"/>
        <end position="170"/>
    </location>
</feature>
<keyword evidence="2" id="KW-1003">Cell membrane</keyword>
<dbReference type="Gene3D" id="3.90.550.10">
    <property type="entry name" value="Spore Coat Polysaccharide Biosynthesis Protein SpsA, Chain A"/>
    <property type="match status" value="1"/>
</dbReference>
<feature type="transmembrane region" description="Helical" evidence="9">
    <location>
        <begin position="508"/>
        <end position="529"/>
    </location>
</feature>
<dbReference type="GO" id="GO:0016759">
    <property type="term" value="F:cellulose synthase activity"/>
    <property type="evidence" value="ECO:0007669"/>
    <property type="project" value="InterPro"/>
</dbReference>
<dbReference type="EMBL" id="CP012036">
    <property type="protein sequence ID" value="ALF52286.1"/>
    <property type="molecule type" value="Genomic_DNA"/>
</dbReference>
<keyword evidence="3" id="KW-0997">Cell inner membrane</keyword>
<comment type="subcellular location">
    <subcellularLocation>
        <location evidence="1">Endomembrane system</location>
        <topology evidence="1">Multi-pass membrane protein</topology>
    </subcellularLocation>
</comment>
<dbReference type="GO" id="GO:0035438">
    <property type="term" value="F:cyclic-di-GMP binding"/>
    <property type="evidence" value="ECO:0007669"/>
    <property type="project" value="InterPro"/>
</dbReference>
<dbReference type="CDD" id="cd06421">
    <property type="entry name" value="CESA_CelA_like"/>
    <property type="match status" value="1"/>
</dbReference>
<dbReference type="InterPro" id="IPR009875">
    <property type="entry name" value="PilZ_domain"/>
</dbReference>
<dbReference type="PANTHER" id="PTHR43867">
    <property type="entry name" value="CELLULOSE SYNTHASE CATALYTIC SUBUNIT A [UDP-FORMING]"/>
    <property type="match status" value="1"/>
</dbReference>
<feature type="transmembrane region" description="Helical" evidence="9">
    <location>
        <begin position="549"/>
        <end position="570"/>
    </location>
</feature>
<dbReference type="InterPro" id="IPR003919">
    <property type="entry name" value="Cell_synth_A"/>
</dbReference>
<evidence type="ECO:0000256" key="6">
    <source>
        <dbReference type="ARBA" id="ARBA00022692"/>
    </source>
</evidence>
<keyword evidence="8 9" id="KW-0472">Membrane</keyword>
<evidence type="ECO:0000259" key="10">
    <source>
        <dbReference type="Pfam" id="PF07238"/>
    </source>
</evidence>
<feature type="transmembrane region" description="Helical" evidence="9">
    <location>
        <begin position="28"/>
        <end position="53"/>
    </location>
</feature>
<dbReference type="KEGG" id="npz:ACX27_04540"/>
<dbReference type="PATRIC" id="fig|224013.5.peg.1089"/>
<dbReference type="GO" id="GO:0006011">
    <property type="term" value="P:UDP-alpha-D-glucose metabolic process"/>
    <property type="evidence" value="ECO:0007669"/>
    <property type="project" value="InterPro"/>
</dbReference>
<dbReference type="SUPFAM" id="SSF53448">
    <property type="entry name" value="Nucleotide-diphospho-sugar transferases"/>
    <property type="match status" value="1"/>
</dbReference>
<keyword evidence="12" id="KW-1185">Reference proteome</keyword>